<dbReference type="EMBL" id="CATNWA010016513">
    <property type="protein sequence ID" value="CAI9593350.1"/>
    <property type="molecule type" value="Genomic_DNA"/>
</dbReference>
<organism evidence="1 2">
    <name type="scientific">Staurois parvus</name>
    <dbReference type="NCBI Taxonomy" id="386267"/>
    <lineage>
        <taxon>Eukaryota</taxon>
        <taxon>Metazoa</taxon>
        <taxon>Chordata</taxon>
        <taxon>Craniata</taxon>
        <taxon>Vertebrata</taxon>
        <taxon>Euteleostomi</taxon>
        <taxon>Amphibia</taxon>
        <taxon>Batrachia</taxon>
        <taxon>Anura</taxon>
        <taxon>Neobatrachia</taxon>
        <taxon>Ranoidea</taxon>
        <taxon>Ranidae</taxon>
        <taxon>Staurois</taxon>
    </lineage>
</organism>
<proteinExistence type="predicted"/>
<protein>
    <submittedName>
        <fullName evidence="1">Uncharacterized protein</fullName>
    </submittedName>
</protein>
<reference evidence="1" key="1">
    <citation type="submission" date="2023-05" db="EMBL/GenBank/DDBJ databases">
        <authorList>
            <person name="Stuckert A."/>
        </authorList>
    </citation>
    <scope>NUCLEOTIDE SEQUENCE</scope>
</reference>
<keyword evidence="2" id="KW-1185">Reference proteome</keyword>
<gene>
    <name evidence="1" type="ORF">SPARVUS_LOCUS11519415</name>
</gene>
<feature type="non-terminal residue" evidence="1">
    <location>
        <position position="88"/>
    </location>
</feature>
<name>A0ABN9F8I0_9NEOB</name>
<evidence type="ECO:0000313" key="2">
    <source>
        <dbReference type="Proteomes" id="UP001162483"/>
    </source>
</evidence>
<sequence>MYINGRMGAVHERVAVYKRPPHSLPVRAPWERAAMRSGALCVLRTQWNTDRCTGPLCEVPIMSSLIGQSVITCKVVSKMSLVTSLLTT</sequence>
<evidence type="ECO:0000313" key="1">
    <source>
        <dbReference type="EMBL" id="CAI9593350.1"/>
    </source>
</evidence>
<dbReference type="Proteomes" id="UP001162483">
    <property type="component" value="Unassembled WGS sequence"/>
</dbReference>
<accession>A0ABN9F8I0</accession>
<comment type="caution">
    <text evidence="1">The sequence shown here is derived from an EMBL/GenBank/DDBJ whole genome shotgun (WGS) entry which is preliminary data.</text>
</comment>